<feature type="region of interest" description="Disordered" evidence="1">
    <location>
        <begin position="389"/>
        <end position="456"/>
    </location>
</feature>
<comment type="caution">
    <text evidence="2">The sequence shown here is derived from an EMBL/GenBank/DDBJ whole genome shotgun (WGS) entry which is preliminary data.</text>
</comment>
<organism evidence="2 3">
    <name type="scientific">Fasciola gigantica</name>
    <name type="common">Giant liver fluke</name>
    <dbReference type="NCBI Taxonomy" id="46835"/>
    <lineage>
        <taxon>Eukaryota</taxon>
        <taxon>Metazoa</taxon>
        <taxon>Spiralia</taxon>
        <taxon>Lophotrochozoa</taxon>
        <taxon>Platyhelminthes</taxon>
        <taxon>Trematoda</taxon>
        <taxon>Digenea</taxon>
        <taxon>Plagiorchiida</taxon>
        <taxon>Echinostomata</taxon>
        <taxon>Echinostomatoidea</taxon>
        <taxon>Fasciolidae</taxon>
        <taxon>Fasciola</taxon>
    </lineage>
</organism>
<evidence type="ECO:0000313" key="2">
    <source>
        <dbReference type="EMBL" id="TPP64123.1"/>
    </source>
</evidence>
<evidence type="ECO:0000313" key="3">
    <source>
        <dbReference type="Proteomes" id="UP000316759"/>
    </source>
</evidence>
<feature type="compositionally biased region" description="Basic residues" evidence="1">
    <location>
        <begin position="421"/>
        <end position="435"/>
    </location>
</feature>
<protein>
    <submittedName>
        <fullName evidence="2">Uncharacterized protein</fullName>
    </submittedName>
</protein>
<dbReference type="OrthoDB" id="6251695at2759"/>
<feature type="compositionally biased region" description="Polar residues" evidence="1">
    <location>
        <begin position="439"/>
        <end position="456"/>
    </location>
</feature>
<feature type="compositionally biased region" description="Polar residues" evidence="1">
    <location>
        <begin position="399"/>
        <end position="419"/>
    </location>
</feature>
<reference evidence="2 3" key="1">
    <citation type="submission" date="2019-04" db="EMBL/GenBank/DDBJ databases">
        <title>Annotation for the trematode Fasciola gigantica.</title>
        <authorList>
            <person name="Choi Y.-J."/>
        </authorList>
    </citation>
    <scope>NUCLEOTIDE SEQUENCE [LARGE SCALE GENOMIC DNA]</scope>
    <source>
        <strain evidence="2">Uganda_cow_1</strain>
    </source>
</reference>
<keyword evidence="3" id="KW-1185">Reference proteome</keyword>
<dbReference type="AlphaFoldDB" id="A0A504YSC1"/>
<dbReference type="Proteomes" id="UP000316759">
    <property type="component" value="Unassembled WGS sequence"/>
</dbReference>
<accession>A0A504YSC1</accession>
<evidence type="ECO:0000256" key="1">
    <source>
        <dbReference type="SAM" id="MobiDB-lite"/>
    </source>
</evidence>
<dbReference type="EMBL" id="SUNJ01004849">
    <property type="protein sequence ID" value="TPP64123.1"/>
    <property type="molecule type" value="Genomic_DNA"/>
</dbReference>
<sequence>SSRIGLRYRGKCISERKISKIFTSVPLEIPKILAHMITVLAGYSRLLPLWVGHPTQFGPHLLLTNEDFEVLWRLLKCRRCSFRRLYHKLVIKEHKASGDKPSHDFHSLTRAIKAVLNGLCLNRRYPTKVVLTSRQASVIPPADTKAPDCLTVLRTSVSLQKCFVVCPSHGRELFDHLYCGDSDSDSHIDTKDALSFGLGNRFCIPRGHSTFFNSLTRDESSDDSDGDDEYVSNFPVVTASTKENQSVHIVSLTGQCLFGTVQATVEDHGCSVNMGSCDKDLDHLHLFTDCQRIAEANLKWSTFYETKGGDTPKIYSDSRMSPKNERHVRFPYNNPVSSVRYMRTYFVALSLERRNRIWEIEARDRVYARFLRLVSSGFDPCKASELAECTSDEEEENVDNNYQSSLSHESSDPQTSNTQKTVRKKRSKRRKKTSKKSSASVNNSDSWNLKPSSCPSFSKFYSNPISCQSAGSVRW</sequence>
<gene>
    <name evidence="2" type="ORF">FGIG_06810</name>
</gene>
<name>A0A504YSC1_FASGI</name>
<feature type="non-terminal residue" evidence="2">
    <location>
        <position position="1"/>
    </location>
</feature>
<proteinExistence type="predicted"/>